<feature type="transmembrane region" description="Helical" evidence="1">
    <location>
        <begin position="51"/>
        <end position="75"/>
    </location>
</feature>
<proteinExistence type="predicted"/>
<sequence>MTNREMIKGCETEIADQKHMIDNLGRWFSLFFVISSIGVVLFSIFHQLNLWVMVLGLVLAIIGSLGMILFGYGIYRGKKNVSKVIEDFQLKLRQ</sequence>
<protein>
    <submittedName>
        <fullName evidence="2">Membrane protein</fullName>
    </submittedName>
</protein>
<gene>
    <name evidence="2" type="ORF">SAMEA4504048_02205</name>
</gene>
<evidence type="ECO:0000256" key="1">
    <source>
        <dbReference type="SAM" id="Phobius"/>
    </source>
</evidence>
<keyword evidence="1" id="KW-0812">Transmembrane</keyword>
<feature type="transmembrane region" description="Helical" evidence="1">
    <location>
        <begin position="27"/>
        <end position="45"/>
    </location>
</feature>
<accession>A0A239XJS5</accession>
<name>A0A239XJS5_STRAI</name>
<dbReference type="RefSeq" id="WP_017770241.1">
    <property type="nucleotide sequence ID" value="NZ_LT906454.1"/>
</dbReference>
<dbReference type="AlphaFoldDB" id="A0A239XJS5"/>
<reference evidence="2 3" key="1">
    <citation type="submission" date="2017-06" db="EMBL/GenBank/DDBJ databases">
        <authorList>
            <consortium name="Pathogen Informatics"/>
        </authorList>
    </citation>
    <scope>NUCLEOTIDE SEQUENCE [LARGE SCALE GENOMIC DNA]</scope>
    <source>
        <strain evidence="2 3">NCTC11291</strain>
    </source>
</reference>
<dbReference type="EMBL" id="LT906454">
    <property type="protein sequence ID" value="SNV46590.1"/>
    <property type="molecule type" value="Genomic_DNA"/>
</dbReference>
<keyword evidence="1" id="KW-0472">Membrane</keyword>
<keyword evidence="1" id="KW-1133">Transmembrane helix</keyword>
<organism evidence="2 3">
    <name type="scientific">Streptococcus acidominimus</name>
    <dbReference type="NCBI Taxonomy" id="1326"/>
    <lineage>
        <taxon>Bacteria</taxon>
        <taxon>Bacillati</taxon>
        <taxon>Bacillota</taxon>
        <taxon>Bacilli</taxon>
        <taxon>Lactobacillales</taxon>
        <taxon>Streptococcaceae</taxon>
        <taxon>Streptococcus</taxon>
    </lineage>
</organism>
<dbReference type="OrthoDB" id="2142680at2"/>
<evidence type="ECO:0000313" key="2">
    <source>
        <dbReference type="EMBL" id="SNV46590.1"/>
    </source>
</evidence>
<evidence type="ECO:0000313" key="3">
    <source>
        <dbReference type="Proteomes" id="UP000215144"/>
    </source>
</evidence>
<dbReference type="KEGG" id="saco:SAME_02205"/>
<dbReference type="Proteomes" id="UP000215144">
    <property type="component" value="Chromosome 1"/>
</dbReference>